<accession>A0A507BQ48</accession>
<dbReference type="PANTHER" id="PTHR11145:SF8">
    <property type="entry name" value="RE57120P"/>
    <property type="match status" value="1"/>
</dbReference>
<dbReference type="PANTHER" id="PTHR11145">
    <property type="entry name" value="BTB/POZ DOMAIN-CONTAINING ADAPTER FOR CUL3-MEDIATED RHOA DEGRADATION PROTEIN FAMILY MEMBER"/>
    <property type="match status" value="1"/>
</dbReference>
<proteinExistence type="predicted"/>
<feature type="region of interest" description="Disordered" evidence="1">
    <location>
        <begin position="178"/>
        <end position="218"/>
    </location>
</feature>
<gene>
    <name evidence="3" type="ORF">SmJEL517_g06293</name>
</gene>
<dbReference type="InterPro" id="IPR045068">
    <property type="entry name" value="BACURD1-3"/>
</dbReference>
<dbReference type="GeneID" id="42007516"/>
<reference evidence="3 4" key="1">
    <citation type="journal article" date="2019" name="Sci. Rep.">
        <title>Comparative genomics of chytrid fungi reveal insights into the obligate biotrophic and pathogenic lifestyle of Synchytrium endobioticum.</title>
        <authorList>
            <person name="van de Vossenberg B.T.L.H."/>
            <person name="Warris S."/>
            <person name="Nguyen H.D.T."/>
            <person name="van Gent-Pelzer M.P.E."/>
            <person name="Joly D.L."/>
            <person name="van de Geest H.C."/>
            <person name="Bonants P.J.M."/>
            <person name="Smith D.S."/>
            <person name="Levesque C.A."/>
            <person name="van der Lee T.A.J."/>
        </authorList>
    </citation>
    <scope>NUCLEOTIDE SEQUENCE [LARGE SCALE GENOMIC DNA]</scope>
    <source>
        <strain evidence="3 4">JEL517</strain>
    </source>
</reference>
<dbReference type="EMBL" id="QEAO01000121">
    <property type="protein sequence ID" value="TPX30022.1"/>
    <property type="molecule type" value="Genomic_DNA"/>
</dbReference>
<dbReference type="OrthoDB" id="2414723at2759"/>
<sequence length="365" mass="39669">MASPSTTTPSSNLLELDTPTTDPELADTSRRLTDLLKSTAYLVPSLLRTAAAVDIQPMTNIKTRSLDEALDGEINTPAVAAKKTPLALISQAIIQLFVTFAVLLKQSPIPDAIVSLTESSANAWVSLDKEFDLTKKVVVLGEAFIKIQIFLASVFLTALVRSLVAFQKTRGYQELMQDRAAKNQQQQQPSSSSLSGGSSSTNLPSLIPSPTTQTIPKPTFNDSDIVTLSIGGVQFASTWGTLADGGNVFTKLSRGESVKGILWRDGLFFVDRDGTQFRYILNYLRGIDTLSQLEDPQILKELLVECDFYHMPGMKHAIEMMLGIEPSISPPYNVSPTRSLSSNSLRQRAMAKVKSVMPGPISGLM</sequence>
<feature type="compositionally biased region" description="Low complexity" evidence="1">
    <location>
        <begin position="183"/>
        <end position="205"/>
    </location>
</feature>
<dbReference type="Proteomes" id="UP000319731">
    <property type="component" value="Unassembled WGS sequence"/>
</dbReference>
<organism evidence="3 4">
    <name type="scientific">Synchytrium microbalum</name>
    <dbReference type="NCBI Taxonomy" id="1806994"/>
    <lineage>
        <taxon>Eukaryota</taxon>
        <taxon>Fungi</taxon>
        <taxon>Fungi incertae sedis</taxon>
        <taxon>Chytridiomycota</taxon>
        <taxon>Chytridiomycota incertae sedis</taxon>
        <taxon>Chytridiomycetes</taxon>
        <taxon>Synchytriales</taxon>
        <taxon>Synchytriaceae</taxon>
        <taxon>Synchytrium</taxon>
    </lineage>
</organism>
<dbReference type="Pfam" id="PF02214">
    <property type="entry name" value="BTB_2"/>
    <property type="match status" value="1"/>
</dbReference>
<feature type="domain" description="Potassium channel tetramerisation-type BTB" evidence="2">
    <location>
        <begin position="226"/>
        <end position="312"/>
    </location>
</feature>
<evidence type="ECO:0000259" key="2">
    <source>
        <dbReference type="Pfam" id="PF02214"/>
    </source>
</evidence>
<name>A0A507BQ48_9FUNG</name>
<evidence type="ECO:0000313" key="4">
    <source>
        <dbReference type="Proteomes" id="UP000319731"/>
    </source>
</evidence>
<dbReference type="SUPFAM" id="SSF54695">
    <property type="entry name" value="POZ domain"/>
    <property type="match status" value="1"/>
</dbReference>
<dbReference type="AlphaFoldDB" id="A0A507BQ48"/>
<feature type="compositionally biased region" description="Polar residues" evidence="1">
    <location>
        <begin position="208"/>
        <end position="218"/>
    </location>
</feature>
<dbReference type="InterPro" id="IPR003131">
    <property type="entry name" value="T1-type_BTB"/>
</dbReference>
<evidence type="ECO:0000256" key="1">
    <source>
        <dbReference type="SAM" id="MobiDB-lite"/>
    </source>
</evidence>
<keyword evidence="4" id="KW-1185">Reference proteome</keyword>
<protein>
    <recommendedName>
        <fullName evidence="2">Potassium channel tetramerisation-type BTB domain-containing protein</fullName>
    </recommendedName>
</protein>
<comment type="caution">
    <text evidence="3">The sequence shown here is derived from an EMBL/GenBank/DDBJ whole genome shotgun (WGS) entry which is preliminary data.</text>
</comment>
<dbReference type="STRING" id="1806994.A0A507BQ48"/>
<dbReference type="GO" id="GO:0051260">
    <property type="term" value="P:protein homooligomerization"/>
    <property type="evidence" value="ECO:0007669"/>
    <property type="project" value="InterPro"/>
</dbReference>
<feature type="region of interest" description="Disordered" evidence="1">
    <location>
        <begin position="1"/>
        <end position="25"/>
    </location>
</feature>
<evidence type="ECO:0000313" key="3">
    <source>
        <dbReference type="EMBL" id="TPX30022.1"/>
    </source>
</evidence>
<feature type="compositionally biased region" description="Low complexity" evidence="1">
    <location>
        <begin position="1"/>
        <end position="11"/>
    </location>
</feature>
<dbReference type="Gene3D" id="3.30.710.10">
    <property type="entry name" value="Potassium Channel Kv1.1, Chain A"/>
    <property type="match status" value="1"/>
</dbReference>
<dbReference type="RefSeq" id="XP_031021806.1">
    <property type="nucleotide sequence ID" value="XM_031172219.1"/>
</dbReference>
<dbReference type="InterPro" id="IPR011333">
    <property type="entry name" value="SKP1/BTB/POZ_sf"/>
</dbReference>